<dbReference type="PROSITE" id="PS00211">
    <property type="entry name" value="ABC_TRANSPORTER_1"/>
    <property type="match status" value="1"/>
</dbReference>
<evidence type="ECO:0000256" key="5">
    <source>
        <dbReference type="ARBA" id="ARBA00022840"/>
    </source>
</evidence>
<dbReference type="InterPro" id="IPR017871">
    <property type="entry name" value="ABC_transporter-like_CS"/>
</dbReference>
<dbReference type="Proteomes" id="UP001363151">
    <property type="component" value="Unassembled WGS sequence"/>
</dbReference>
<keyword evidence="7 8" id="KW-0472">Membrane</keyword>
<dbReference type="Gene3D" id="3.40.50.300">
    <property type="entry name" value="P-loop containing nucleotide triphosphate hydrolases"/>
    <property type="match status" value="2"/>
</dbReference>
<evidence type="ECO:0000313" key="11">
    <source>
        <dbReference type="Proteomes" id="UP001363151"/>
    </source>
</evidence>
<evidence type="ECO:0000256" key="3">
    <source>
        <dbReference type="ARBA" id="ARBA00022692"/>
    </source>
</evidence>
<feature type="transmembrane region" description="Helical" evidence="8">
    <location>
        <begin position="557"/>
        <end position="576"/>
    </location>
</feature>
<dbReference type="InterPro" id="IPR027417">
    <property type="entry name" value="P-loop_NTPase"/>
</dbReference>
<feature type="domain" description="ABC transporter" evidence="9">
    <location>
        <begin position="619"/>
        <end position="856"/>
    </location>
</feature>
<feature type="transmembrane region" description="Helical" evidence="8">
    <location>
        <begin position="404"/>
        <end position="427"/>
    </location>
</feature>
<feature type="transmembrane region" description="Helical" evidence="8">
    <location>
        <begin position="363"/>
        <end position="384"/>
    </location>
</feature>
<accession>A0ABR1G2W5</accession>
<keyword evidence="6 8" id="KW-1133">Transmembrane helix</keyword>
<dbReference type="PANTHER" id="PTHR48041">
    <property type="entry name" value="ABC TRANSPORTER G FAMILY MEMBER 28"/>
    <property type="match status" value="1"/>
</dbReference>
<evidence type="ECO:0000256" key="4">
    <source>
        <dbReference type="ARBA" id="ARBA00022741"/>
    </source>
</evidence>
<feature type="transmembrane region" description="Helical" evidence="8">
    <location>
        <begin position="333"/>
        <end position="351"/>
    </location>
</feature>
<feature type="transmembrane region" description="Helical" evidence="8">
    <location>
        <begin position="1094"/>
        <end position="1115"/>
    </location>
</feature>
<dbReference type="PANTHER" id="PTHR48041:SF139">
    <property type="entry name" value="PROTEIN SCARLET"/>
    <property type="match status" value="1"/>
</dbReference>
<feature type="transmembrane region" description="Helical" evidence="8">
    <location>
        <begin position="929"/>
        <end position="947"/>
    </location>
</feature>
<keyword evidence="3 8" id="KW-0812">Transmembrane</keyword>
<reference evidence="10 11" key="1">
    <citation type="submission" date="2024-03" db="EMBL/GenBank/DDBJ databases">
        <title>Aureococcus anophagefferens CCMP1851 and Kratosvirus quantuckense: Draft genome of a second virus-susceptible host strain in the model system.</title>
        <authorList>
            <person name="Chase E."/>
            <person name="Truchon A.R."/>
            <person name="Schepens W."/>
            <person name="Wilhelm S.W."/>
        </authorList>
    </citation>
    <scope>NUCLEOTIDE SEQUENCE [LARGE SCALE GENOMIC DNA]</scope>
    <source>
        <strain evidence="10 11">CCMP1851</strain>
    </source>
</reference>
<dbReference type="InterPro" id="IPR003439">
    <property type="entry name" value="ABC_transporter-like_ATP-bd"/>
</dbReference>
<comment type="subcellular location">
    <subcellularLocation>
        <location evidence="1">Membrane</location>
        <topology evidence="1">Multi-pass membrane protein</topology>
    </subcellularLocation>
</comment>
<feature type="transmembrane region" description="Helical" evidence="8">
    <location>
        <begin position="999"/>
        <end position="1027"/>
    </location>
</feature>
<evidence type="ECO:0000256" key="1">
    <source>
        <dbReference type="ARBA" id="ARBA00004141"/>
    </source>
</evidence>
<sequence length="1174" mass="123515">MGKDVADVEVGGRAGVTLEALDLGYVVNGATLVSGVNARFEPGTLTALMGPSGAGKSTLLGLLCGRGGGDVSGAVLVDGAVPPRAAYRRLATLMPQDDELLADLTVRQTLVYAHALRAPAGGDDGRVDGYLERLGLAAASHKRVGGGGAVGISGGQMRRLSAAIEFLSGRPVLLMDEPTSGLDAAAAKDLAAARDEQRTVVATIHQPSWGLFSTFDQVLFLAPGGRAAFAGAPDAAPAYFAAAAPTDGGGNPADAALVALDADPGAWADKWEASREKHDALAKASQFYAASMADAWAGGGGAPAEYDVPLGRQYAVLLGRTARIWVAAPGQALTTYCIVVVVALFCSSLVYDESWSQSKAEMLLFWGFTVFLGCATPAAVYVPLERPFVKREWRNGTYAASAYWAARVSVACASACVAALVTTSIVMGVHGMNAGRPATAAPYALLWHFYAATIVHFAKCTVIGLGIGCAFEKTLGPGLVTAFHVFSLLTSGFLIPGHMMRPAFFYLQKANIFHYYIKIIFCVTLDHADEAAYYLLRSKEFWGVNPGNVRSCYLAELAILVFVVAAGGVACARSLARQDPAPPTRVEVAKPAKDGEYEALEADKATYGGADAGATPVAVAADRLWFWHAADAKGGPDRAAVKDATVVFPGATATALMGPSGAGKSTLLDALGGRVAGETQGRVLVDGAEASPEPGQEKGDSTSLQQLTVGETLHHKALLSLPAGAAPAACARVLASLGLDGKRDVVVGGPDKPSLSGGQKKRLSVAMDLLGDRPVMIIDEPTTGLDAAATLLVAKIITSLSAVERRTVICTIHQPPWAIVETFHRLVVVAGGRPVYGGAPAGLKPFLEGRGRACPPLENPADFVMVELARGGVEPQARAEAAAAVPAVDAAKKTGVAARAGAYALGPADQYLALVRRNVKLWKVDPAQGIAFFTAPLATGTFAALNFHNFGPNVYLGIAVYMISSVPAMSSMGVSVMLVPGERAFVAREFRNGLYSAEAYWAARCTVTLSWVFLCCLSIMPWLYFLLGLPMDLWRVAPCAFGSAVAAATFVAVAMTVGLAVPDKIRVAQVTEPLILVMLTCSGGLVARHRFKDIFIWLYWANPLTYAIQNGWVYFFTHRNSDRDRGYDWVLHHYDAIPENRRFNLAMLVVLLAAAVLNGFRVARSSIHMTMRAS</sequence>
<dbReference type="InterPro" id="IPR050352">
    <property type="entry name" value="ABCG_transporters"/>
</dbReference>
<proteinExistence type="predicted"/>
<keyword evidence="4" id="KW-0547">Nucleotide-binding</keyword>
<evidence type="ECO:0000313" key="10">
    <source>
        <dbReference type="EMBL" id="KAK7242787.1"/>
    </source>
</evidence>
<keyword evidence="5" id="KW-0067">ATP-binding</keyword>
<evidence type="ECO:0000259" key="9">
    <source>
        <dbReference type="PROSITE" id="PS50893"/>
    </source>
</evidence>
<dbReference type="SUPFAM" id="SSF52540">
    <property type="entry name" value="P-loop containing nucleoside triphosphate hydrolases"/>
    <property type="match status" value="2"/>
</dbReference>
<gene>
    <name evidence="10" type="ORF">SO694_00015169</name>
</gene>
<dbReference type="SMART" id="SM00382">
    <property type="entry name" value="AAA"/>
    <property type="match status" value="2"/>
</dbReference>
<feature type="domain" description="ABC transporter" evidence="9">
    <location>
        <begin position="18"/>
        <end position="248"/>
    </location>
</feature>
<feature type="transmembrane region" description="Helical" evidence="8">
    <location>
        <begin position="954"/>
        <end position="979"/>
    </location>
</feature>
<protein>
    <submittedName>
        <fullName evidence="10">ABC transporter</fullName>
    </submittedName>
</protein>
<evidence type="ECO:0000256" key="7">
    <source>
        <dbReference type="ARBA" id="ARBA00023136"/>
    </source>
</evidence>
<feature type="transmembrane region" description="Helical" evidence="8">
    <location>
        <begin position="447"/>
        <end position="471"/>
    </location>
</feature>
<dbReference type="Pfam" id="PF01061">
    <property type="entry name" value="ABC2_membrane"/>
    <property type="match status" value="2"/>
</dbReference>
<feature type="transmembrane region" description="Helical" evidence="8">
    <location>
        <begin position="1143"/>
        <end position="1163"/>
    </location>
</feature>
<organism evidence="10 11">
    <name type="scientific">Aureococcus anophagefferens</name>
    <name type="common">Harmful bloom alga</name>
    <dbReference type="NCBI Taxonomy" id="44056"/>
    <lineage>
        <taxon>Eukaryota</taxon>
        <taxon>Sar</taxon>
        <taxon>Stramenopiles</taxon>
        <taxon>Ochrophyta</taxon>
        <taxon>Pelagophyceae</taxon>
        <taxon>Pelagomonadales</taxon>
        <taxon>Pelagomonadaceae</taxon>
        <taxon>Aureococcus</taxon>
    </lineage>
</organism>
<dbReference type="EMBL" id="JBBJCI010000140">
    <property type="protein sequence ID" value="KAK7242787.1"/>
    <property type="molecule type" value="Genomic_DNA"/>
</dbReference>
<feature type="transmembrane region" description="Helical" evidence="8">
    <location>
        <begin position="1039"/>
        <end position="1061"/>
    </location>
</feature>
<keyword evidence="2" id="KW-0813">Transport</keyword>
<comment type="caution">
    <text evidence="10">The sequence shown here is derived from an EMBL/GenBank/DDBJ whole genome shotgun (WGS) entry which is preliminary data.</text>
</comment>
<name>A0ABR1G2W5_AURAN</name>
<evidence type="ECO:0000256" key="6">
    <source>
        <dbReference type="ARBA" id="ARBA00022989"/>
    </source>
</evidence>
<feature type="transmembrane region" description="Helical" evidence="8">
    <location>
        <begin position="478"/>
        <end position="495"/>
    </location>
</feature>
<dbReference type="Pfam" id="PF00005">
    <property type="entry name" value="ABC_tran"/>
    <property type="match status" value="2"/>
</dbReference>
<dbReference type="PROSITE" id="PS50893">
    <property type="entry name" value="ABC_TRANSPORTER_2"/>
    <property type="match status" value="2"/>
</dbReference>
<evidence type="ECO:0000256" key="2">
    <source>
        <dbReference type="ARBA" id="ARBA00022448"/>
    </source>
</evidence>
<evidence type="ECO:0000256" key="8">
    <source>
        <dbReference type="SAM" id="Phobius"/>
    </source>
</evidence>
<dbReference type="InterPro" id="IPR003593">
    <property type="entry name" value="AAA+_ATPase"/>
</dbReference>
<keyword evidence="11" id="KW-1185">Reference proteome</keyword>
<dbReference type="InterPro" id="IPR013525">
    <property type="entry name" value="ABC2_TM"/>
</dbReference>